<dbReference type="PROSITE" id="PS00414">
    <property type="entry name" value="PROFILIN"/>
    <property type="match status" value="1"/>
</dbReference>
<dbReference type="InterPro" id="IPR036140">
    <property type="entry name" value="PFN_sf"/>
</dbReference>
<name>A0A1U7WZG7_NICSY</name>
<dbReference type="SMART" id="SM00392">
    <property type="entry name" value="PROF"/>
    <property type="match status" value="1"/>
</dbReference>
<evidence type="ECO:0000313" key="9">
    <source>
        <dbReference type="Proteomes" id="UP000189701"/>
    </source>
</evidence>
<keyword evidence="5 8" id="KW-0009">Actin-binding</keyword>
<gene>
    <name evidence="10" type="primary">LOC104231500</name>
</gene>
<dbReference type="CDD" id="cd00148">
    <property type="entry name" value="PROF"/>
    <property type="match status" value="1"/>
</dbReference>
<dbReference type="InterPro" id="IPR048278">
    <property type="entry name" value="PFN"/>
</dbReference>
<evidence type="ECO:0000256" key="8">
    <source>
        <dbReference type="RuleBase" id="RU003909"/>
    </source>
</evidence>
<evidence type="ECO:0000256" key="1">
    <source>
        <dbReference type="ARBA" id="ARBA00004245"/>
    </source>
</evidence>
<evidence type="ECO:0000256" key="4">
    <source>
        <dbReference type="ARBA" id="ARBA00022490"/>
    </source>
</evidence>
<evidence type="ECO:0000256" key="2">
    <source>
        <dbReference type="ARBA" id="ARBA00010058"/>
    </source>
</evidence>
<dbReference type="PRINTS" id="PR00392">
    <property type="entry name" value="PROFILIN"/>
</dbReference>
<dbReference type="AlphaFoldDB" id="A0A1U7WZG7"/>
<dbReference type="FunFam" id="3.30.450.30:FF:000001">
    <property type="entry name" value="Profilin"/>
    <property type="match status" value="1"/>
</dbReference>
<accession>A0A1U7WZG7</accession>
<comment type="subunit">
    <text evidence="3 7">Occurs in many kinds of cells as a complex with monomeric actin in a 1:1 ratio.</text>
</comment>
<dbReference type="GO" id="GO:0005938">
    <property type="term" value="C:cell cortex"/>
    <property type="evidence" value="ECO:0007669"/>
    <property type="project" value="TreeGrafter"/>
</dbReference>
<organism evidence="9 10">
    <name type="scientific">Nicotiana sylvestris</name>
    <name type="common">Wood tobacco</name>
    <name type="synonym">South American tobacco</name>
    <dbReference type="NCBI Taxonomy" id="4096"/>
    <lineage>
        <taxon>Eukaryota</taxon>
        <taxon>Viridiplantae</taxon>
        <taxon>Streptophyta</taxon>
        <taxon>Embryophyta</taxon>
        <taxon>Tracheophyta</taxon>
        <taxon>Spermatophyta</taxon>
        <taxon>Magnoliopsida</taxon>
        <taxon>eudicotyledons</taxon>
        <taxon>Gunneridae</taxon>
        <taxon>Pentapetalae</taxon>
        <taxon>asterids</taxon>
        <taxon>lamiids</taxon>
        <taxon>Solanales</taxon>
        <taxon>Solanaceae</taxon>
        <taxon>Nicotianoideae</taxon>
        <taxon>Nicotianeae</taxon>
        <taxon>Nicotiana</taxon>
    </lineage>
</organism>
<dbReference type="RefSeq" id="XP_009782811.1">
    <property type="nucleotide sequence ID" value="XM_009784509.1"/>
</dbReference>
<dbReference type="eggNOG" id="KOG1755">
    <property type="taxonomic scope" value="Eukaryota"/>
</dbReference>
<evidence type="ECO:0000256" key="5">
    <source>
        <dbReference type="ARBA" id="ARBA00023203"/>
    </source>
</evidence>
<dbReference type="Proteomes" id="UP000189701">
    <property type="component" value="Unplaced"/>
</dbReference>
<reference evidence="9" key="1">
    <citation type="journal article" date="2013" name="Genome Biol.">
        <title>Reference genomes and transcriptomes of Nicotiana sylvestris and Nicotiana tomentosiformis.</title>
        <authorList>
            <person name="Sierro N."/>
            <person name="Battey J.N."/>
            <person name="Ouadi S."/>
            <person name="Bovet L."/>
            <person name="Goepfert S."/>
            <person name="Bakaher N."/>
            <person name="Peitsch M.C."/>
            <person name="Ivanov N.V."/>
        </authorList>
    </citation>
    <scope>NUCLEOTIDE SEQUENCE [LARGE SCALE GENOMIC DNA]</scope>
</reference>
<keyword evidence="6 7" id="KW-0206">Cytoskeleton</keyword>
<dbReference type="PANTHER" id="PTHR11604">
    <property type="entry name" value="PROFILIN"/>
    <property type="match status" value="1"/>
</dbReference>
<comment type="subcellular location">
    <subcellularLocation>
        <location evidence="1">Cytoplasm</location>
        <location evidence="1">Cytoskeleton</location>
    </subcellularLocation>
</comment>
<evidence type="ECO:0000313" key="10">
    <source>
        <dbReference type="RefSeq" id="XP_009782811.1"/>
    </source>
</evidence>
<keyword evidence="4" id="KW-0963">Cytoplasm</keyword>
<comment type="similarity">
    <text evidence="2 8">Belongs to the profilin family.</text>
</comment>
<dbReference type="Pfam" id="PF00235">
    <property type="entry name" value="Profilin"/>
    <property type="match status" value="1"/>
</dbReference>
<dbReference type="Gene3D" id="3.30.450.30">
    <property type="entry name" value="Dynein light chain 2a, cytoplasmic"/>
    <property type="match status" value="1"/>
</dbReference>
<comment type="function">
    <text evidence="7">Binds to actin and affects the structure of the cytoskeleton. At high concentrations, profilin prevents the polymerization of actin, whereas it enhances it at low concentrations.</text>
</comment>
<proteinExistence type="inferred from homology"/>
<evidence type="ECO:0000256" key="3">
    <source>
        <dbReference type="ARBA" id="ARBA00011583"/>
    </source>
</evidence>
<dbReference type="InterPro" id="IPR005455">
    <property type="entry name" value="PFN_euk"/>
</dbReference>
<dbReference type="InterPro" id="IPR027310">
    <property type="entry name" value="Profilin_CS"/>
</dbReference>
<evidence type="ECO:0000256" key="6">
    <source>
        <dbReference type="ARBA" id="ARBA00023212"/>
    </source>
</evidence>
<keyword evidence="9" id="KW-1185">Reference proteome</keyword>
<dbReference type="GO" id="GO:0003785">
    <property type="term" value="F:actin monomer binding"/>
    <property type="evidence" value="ECO:0007669"/>
    <property type="project" value="TreeGrafter"/>
</dbReference>
<dbReference type="GO" id="GO:0005856">
    <property type="term" value="C:cytoskeleton"/>
    <property type="evidence" value="ECO:0007669"/>
    <property type="project" value="UniProtKB-SubCell"/>
</dbReference>
<dbReference type="GeneID" id="104231500"/>
<dbReference type="PRINTS" id="PR01640">
    <property type="entry name" value="PROFILINPLNT"/>
</dbReference>
<dbReference type="PANTHER" id="PTHR11604:SF68">
    <property type="entry name" value="PROFILIN"/>
    <property type="match status" value="1"/>
</dbReference>
<reference evidence="10" key="2">
    <citation type="submission" date="2025-08" db="UniProtKB">
        <authorList>
            <consortium name="RefSeq"/>
        </authorList>
    </citation>
    <scope>IDENTIFICATION</scope>
    <source>
        <tissue evidence="10">Leaf</tissue>
    </source>
</reference>
<dbReference type="STRING" id="4096.A0A1U7WZG7"/>
<sequence>MSWQAYVDDQLMGSGYLSAAAITGHDGGLWAKSSTFPEEIKAIMDGFTEPGLLYQNGVPLGGTKYLVVEATSASIYGKKGAGGIIIRKTVNTIIIGIYNENVSPGNSAMVVEKLGDYLEENGY</sequence>
<dbReference type="KEGG" id="nsy:104231500"/>
<protein>
    <recommendedName>
        <fullName evidence="8">Profilin</fullName>
    </recommendedName>
</protein>
<evidence type="ECO:0000256" key="7">
    <source>
        <dbReference type="RuleBase" id="RU003908"/>
    </source>
</evidence>
<dbReference type="SUPFAM" id="SSF55770">
    <property type="entry name" value="Profilin (actin-binding protein)"/>
    <property type="match status" value="1"/>
</dbReference>